<protein>
    <recommendedName>
        <fullName evidence="4">TIGR02281 family clan AA aspartic protease</fullName>
    </recommendedName>
</protein>
<organism evidence="2 3">
    <name type="scientific">Oxalicibacterium faecigallinarum</name>
    <dbReference type="NCBI Taxonomy" id="573741"/>
    <lineage>
        <taxon>Bacteria</taxon>
        <taxon>Pseudomonadati</taxon>
        <taxon>Pseudomonadota</taxon>
        <taxon>Betaproteobacteria</taxon>
        <taxon>Burkholderiales</taxon>
        <taxon>Oxalobacteraceae</taxon>
        <taxon>Oxalicibacterium</taxon>
    </lineage>
</organism>
<keyword evidence="1" id="KW-1133">Transmembrane helix</keyword>
<dbReference type="Proteomes" id="UP000642180">
    <property type="component" value="Unassembled WGS sequence"/>
</dbReference>
<name>A0A8J3F479_9BURK</name>
<dbReference type="EMBL" id="BMDI01000005">
    <property type="protein sequence ID" value="GGI21823.1"/>
    <property type="molecule type" value="Genomic_DNA"/>
</dbReference>
<gene>
    <name evidence="2" type="ORF">GCM10008066_30970</name>
</gene>
<proteinExistence type="predicted"/>
<keyword evidence="1" id="KW-0812">Transmembrane</keyword>
<dbReference type="Pfam" id="PF13975">
    <property type="entry name" value="gag-asp_proteas"/>
    <property type="match status" value="1"/>
</dbReference>
<evidence type="ECO:0000313" key="2">
    <source>
        <dbReference type="EMBL" id="GGI21823.1"/>
    </source>
</evidence>
<evidence type="ECO:0000313" key="3">
    <source>
        <dbReference type="Proteomes" id="UP000642180"/>
    </source>
</evidence>
<dbReference type="InterPro" id="IPR011969">
    <property type="entry name" value="Clan_AA_Asp_peptidase_C"/>
</dbReference>
<dbReference type="SUPFAM" id="SSF50630">
    <property type="entry name" value="Acid proteases"/>
    <property type="match status" value="1"/>
</dbReference>
<dbReference type="AlphaFoldDB" id="A0A8J3F479"/>
<feature type="transmembrane region" description="Helical" evidence="1">
    <location>
        <begin position="40"/>
        <end position="66"/>
    </location>
</feature>
<dbReference type="CDD" id="cd05483">
    <property type="entry name" value="retropepsin_like_bacteria"/>
    <property type="match status" value="1"/>
</dbReference>
<dbReference type="InterPro" id="IPR021109">
    <property type="entry name" value="Peptidase_aspartic_dom_sf"/>
</dbReference>
<evidence type="ECO:0000256" key="1">
    <source>
        <dbReference type="SAM" id="Phobius"/>
    </source>
</evidence>
<dbReference type="NCBIfam" id="TIGR02281">
    <property type="entry name" value="clan_AA_DTGA"/>
    <property type="match status" value="1"/>
</dbReference>
<feature type="transmembrane region" description="Helical" evidence="1">
    <location>
        <begin position="111"/>
        <end position="131"/>
    </location>
</feature>
<dbReference type="Gene3D" id="2.40.70.10">
    <property type="entry name" value="Acid Proteases"/>
    <property type="match status" value="1"/>
</dbReference>
<sequence>MSADERDWYRERAAKTMRDHYYDPKVFRGSREVRSEQPRITFLQFIIANSLPYALLIVAGTVWQIAHGATPHDALLMATQWLKGFVLSHPALCLLMVAGAAFYMTKPRLAGMVYTWLGIGFLCFVAFDYFGNKRVSTAAPRASEQPRVATMSVPKNQRGHYETPGSINGQPVTFIVDTGAGLTSVPGSLAKPLGITSCEPRQFSTAAGEVFGCVATVAEVVFGSFRAHNVQVAVMPTMNGPALLGMNILGMVQIEQRGSALLFSTTHFREDD</sequence>
<reference evidence="3" key="1">
    <citation type="journal article" date="2019" name="Int. J. Syst. Evol. Microbiol.">
        <title>The Global Catalogue of Microorganisms (GCM) 10K type strain sequencing project: providing services to taxonomists for standard genome sequencing and annotation.</title>
        <authorList>
            <consortium name="The Broad Institute Genomics Platform"/>
            <consortium name="The Broad Institute Genome Sequencing Center for Infectious Disease"/>
            <person name="Wu L."/>
            <person name="Ma J."/>
        </authorList>
    </citation>
    <scope>NUCLEOTIDE SEQUENCE [LARGE SCALE GENOMIC DNA]</scope>
    <source>
        <strain evidence="3">CCM 2767</strain>
    </source>
</reference>
<dbReference type="InterPro" id="IPR034122">
    <property type="entry name" value="Retropepsin-like_bacterial"/>
</dbReference>
<feature type="transmembrane region" description="Helical" evidence="1">
    <location>
        <begin position="86"/>
        <end position="104"/>
    </location>
</feature>
<comment type="caution">
    <text evidence="2">The sequence shown here is derived from an EMBL/GenBank/DDBJ whole genome shotgun (WGS) entry which is preliminary data.</text>
</comment>
<evidence type="ECO:0008006" key="4">
    <source>
        <dbReference type="Google" id="ProtNLM"/>
    </source>
</evidence>
<keyword evidence="3" id="KW-1185">Reference proteome</keyword>
<dbReference type="RefSeq" id="WP_229726457.1">
    <property type="nucleotide sequence ID" value="NZ_BMDI01000005.1"/>
</dbReference>
<accession>A0A8J3F479</accession>
<keyword evidence="1" id="KW-0472">Membrane</keyword>